<reference evidence="1" key="1">
    <citation type="submission" date="2020-06" db="EMBL/GenBank/DDBJ databases">
        <authorList>
            <person name="Li T."/>
            <person name="Hu X."/>
            <person name="Zhang T."/>
            <person name="Song X."/>
            <person name="Zhang H."/>
            <person name="Dai N."/>
            <person name="Sheng W."/>
            <person name="Hou X."/>
            <person name="Wei L."/>
        </authorList>
    </citation>
    <scope>NUCLEOTIDE SEQUENCE</scope>
    <source>
        <strain evidence="1">K16</strain>
        <tissue evidence="1">Leaf</tissue>
    </source>
</reference>
<organism evidence="1 2">
    <name type="scientific">Sesamum angolense</name>
    <dbReference type="NCBI Taxonomy" id="2727404"/>
    <lineage>
        <taxon>Eukaryota</taxon>
        <taxon>Viridiplantae</taxon>
        <taxon>Streptophyta</taxon>
        <taxon>Embryophyta</taxon>
        <taxon>Tracheophyta</taxon>
        <taxon>Spermatophyta</taxon>
        <taxon>Magnoliopsida</taxon>
        <taxon>eudicotyledons</taxon>
        <taxon>Gunneridae</taxon>
        <taxon>Pentapetalae</taxon>
        <taxon>asterids</taxon>
        <taxon>lamiids</taxon>
        <taxon>Lamiales</taxon>
        <taxon>Pedaliaceae</taxon>
        <taxon>Sesamum</taxon>
    </lineage>
</organism>
<accession>A0AAE1WQF8</accession>
<evidence type="ECO:0008006" key="3">
    <source>
        <dbReference type="Google" id="ProtNLM"/>
    </source>
</evidence>
<proteinExistence type="predicted"/>
<dbReference type="PANTHER" id="PTHR33116:SF86">
    <property type="entry name" value="REVERSE TRANSCRIPTASE DOMAIN-CONTAINING PROTEIN"/>
    <property type="match status" value="1"/>
</dbReference>
<name>A0AAE1WQF8_9LAMI</name>
<dbReference type="EMBL" id="JACGWL010000007">
    <property type="protein sequence ID" value="KAK4397691.1"/>
    <property type="molecule type" value="Genomic_DNA"/>
</dbReference>
<protein>
    <recommendedName>
        <fullName evidence="3">Reverse transcriptase zinc-binding domain-containing protein</fullName>
    </recommendedName>
</protein>
<gene>
    <name evidence="1" type="ORF">Sango_1244600</name>
</gene>
<dbReference type="PANTHER" id="PTHR33116">
    <property type="entry name" value="REVERSE TRANSCRIPTASE ZINC-BINDING DOMAIN-CONTAINING PROTEIN-RELATED-RELATED"/>
    <property type="match status" value="1"/>
</dbReference>
<comment type="caution">
    <text evidence="1">The sequence shown here is derived from an EMBL/GenBank/DDBJ whole genome shotgun (WGS) entry which is preliminary data.</text>
</comment>
<evidence type="ECO:0000313" key="1">
    <source>
        <dbReference type="EMBL" id="KAK4397691.1"/>
    </source>
</evidence>
<reference evidence="1" key="2">
    <citation type="journal article" date="2024" name="Plant">
        <title>Genomic evolution and insights into agronomic trait innovations of Sesamum species.</title>
        <authorList>
            <person name="Miao H."/>
            <person name="Wang L."/>
            <person name="Qu L."/>
            <person name="Liu H."/>
            <person name="Sun Y."/>
            <person name="Le M."/>
            <person name="Wang Q."/>
            <person name="Wei S."/>
            <person name="Zheng Y."/>
            <person name="Lin W."/>
            <person name="Duan Y."/>
            <person name="Cao H."/>
            <person name="Xiong S."/>
            <person name="Wang X."/>
            <person name="Wei L."/>
            <person name="Li C."/>
            <person name="Ma Q."/>
            <person name="Ju M."/>
            <person name="Zhao R."/>
            <person name="Li G."/>
            <person name="Mu C."/>
            <person name="Tian Q."/>
            <person name="Mei H."/>
            <person name="Zhang T."/>
            <person name="Gao T."/>
            <person name="Zhang H."/>
        </authorList>
    </citation>
    <scope>NUCLEOTIDE SEQUENCE</scope>
    <source>
        <strain evidence="1">K16</strain>
    </source>
</reference>
<evidence type="ECO:0000313" key="2">
    <source>
        <dbReference type="Proteomes" id="UP001289374"/>
    </source>
</evidence>
<keyword evidence="2" id="KW-1185">Reference proteome</keyword>
<dbReference type="Proteomes" id="UP001289374">
    <property type="component" value="Unassembled WGS sequence"/>
</dbReference>
<dbReference type="AlphaFoldDB" id="A0AAE1WQF8"/>
<sequence>MADFFWHNKDVRKSHWLAWDKLCGRKEAGGLGFWKMGAFNLAILAKQLWRIVSNTDIVLSRLLKHKYFPTSDVLTATPSQGYSFTWKSIPNSLYLDETADALIEEGGETWNEGLSCSVFWFENAELILNIPLELGTSDVFRWHYERNVVSPEVRLFAWEVCGDALLVLSPCRSAECYKASLRVRHLGAEGLEATRQAIHSISESDVVG</sequence>